<dbReference type="InterPro" id="IPR041677">
    <property type="entry name" value="DNA2/NAM7_AAA_11"/>
</dbReference>
<feature type="domain" description="AN1-type" evidence="18">
    <location>
        <begin position="862"/>
        <end position="916"/>
    </location>
</feature>
<evidence type="ECO:0000256" key="10">
    <source>
        <dbReference type="ARBA" id="ARBA00022806"/>
    </source>
</evidence>
<keyword evidence="7" id="KW-0547">Nucleotide-binding</keyword>
<evidence type="ECO:0000256" key="5">
    <source>
        <dbReference type="ARBA" id="ARBA00022490"/>
    </source>
</evidence>
<sequence length="963" mass="106461">MVNPHPIMMPKMLTAVALEKWLATTKRLLEQERKEEIEAVQSELTALNDAENPNVLVNLRLMQFTTALFGRTMLKLAFPSPHVQRPKPHQFTVGDLVQIRLKQHAQGEKMPSGIVAKVEETAISIALGEEDDVEEETLLAQQGRIVIDRLVNNATFVKISTALEQLAKHEYGAAQRVVDIVFSGGTPSANPLPAIQPFNANLNDSQLEAIRFALASKDLALIHGPPGTGKTTTVVEFILQAVKTFKLKVLVCAPSNIAVDNVLEKMASVDRTLQLTRIGHPARLLPQILRYCLDARIADADGTEIVNDVRKEMQQMESQLKKTRDKSVRYQLRRELKANRKEVRQREQRVVTELIKHSDVVFATNVGAASKLLKDVKFDLVVIDEAAQALEASCWIPILKASRCVLAGDHLQLPPTIKSKGAAAAGLETTLFDRVTRMEATQSVVKMLKIQYRMHDAISQWSSQAMYKGELQSFEGVAKRKLHELAHVGIQEDDELLNATLLLLDTAGCDLEEDQNDEDDRNQLLKLSKSNAGEANVVSRHVRALLDAGLRPDEVAVITPYNKQVQLLKTLLLPDFPTLEIRSVDGFQGCEKEAVVMSLVRSNAAHEVGFLADDRRMNVAITRAKRHVAVVCDTETISAHKFLKNLVTHFETHGEYCSAQEYLDDEVVHSNADEAAVEAIKAAAKVVDAPAKTSLPAAQKPKPAPKPKNQQKEQRKEEAKLPVPTKSTETKSETKKAIETPPPAQEEESDDEDVPSRDAPASVFQAFDDSSSSDDEEEQEQKPEGATSANALLKELHLSRLARTAPPPPAPSSTQVTSSNSKSKKNKKKKKSAQTKAASAGVVDVETRNDDEDDFAFLTRQAEQSVRCCFQTPNKTRCKKSTTTLGGVCKFCKLKFCFDHAQPEVHGCGDAVRQFERQAFQAQAAKPQTNKLSADKRKLLQKKLDEKVTAKTSSRTTKAKPKK</sequence>
<dbReference type="InterPro" id="IPR047187">
    <property type="entry name" value="SF1_C_Upf1"/>
</dbReference>
<dbReference type="Pfam" id="PF21138">
    <property type="entry name" value="SMUBP-2_HCS1_1B"/>
    <property type="match status" value="1"/>
</dbReference>
<keyword evidence="13" id="KW-0539">Nucleus</keyword>
<evidence type="ECO:0000256" key="9">
    <source>
        <dbReference type="ARBA" id="ARBA00022801"/>
    </source>
</evidence>
<dbReference type="Pfam" id="PF13086">
    <property type="entry name" value="AAA_11"/>
    <property type="match status" value="1"/>
</dbReference>
<evidence type="ECO:0000256" key="14">
    <source>
        <dbReference type="ARBA" id="ARBA00048432"/>
    </source>
</evidence>
<dbReference type="Gene3D" id="3.40.50.300">
    <property type="entry name" value="P-loop containing nucleotide triphosphate hydrolases"/>
    <property type="match status" value="2"/>
</dbReference>
<comment type="subcellular location">
    <subcellularLocation>
        <location evidence="2">Cytoplasm</location>
    </subcellularLocation>
    <subcellularLocation>
        <location evidence="1">Nucleus</location>
    </subcellularLocation>
</comment>
<evidence type="ECO:0000256" key="11">
    <source>
        <dbReference type="ARBA" id="ARBA00022833"/>
    </source>
</evidence>
<feature type="coiled-coil region" evidence="16">
    <location>
        <begin position="306"/>
        <end position="333"/>
    </location>
</feature>
<dbReference type="NCBIfam" id="TIGR00376">
    <property type="entry name" value="IGHMBP2 family helicase"/>
    <property type="match status" value="1"/>
</dbReference>
<dbReference type="EMBL" id="SPLM01000077">
    <property type="protein sequence ID" value="TMW61129.1"/>
    <property type="molecule type" value="Genomic_DNA"/>
</dbReference>
<keyword evidence="8 15" id="KW-0863">Zinc-finger</keyword>
<dbReference type="GO" id="GO:0003723">
    <property type="term" value="F:RNA binding"/>
    <property type="evidence" value="ECO:0007669"/>
    <property type="project" value="InterPro"/>
</dbReference>
<proteinExistence type="inferred from homology"/>
<dbReference type="GO" id="GO:0008270">
    <property type="term" value="F:zinc ion binding"/>
    <property type="evidence" value="ECO:0007669"/>
    <property type="project" value="UniProtKB-KW"/>
</dbReference>
<dbReference type="InterPro" id="IPR014001">
    <property type="entry name" value="Helicase_ATP-bd"/>
</dbReference>
<evidence type="ECO:0000259" key="18">
    <source>
        <dbReference type="PROSITE" id="PS51039"/>
    </source>
</evidence>
<dbReference type="CDD" id="cd18044">
    <property type="entry name" value="DEXXQc_SMUBP2"/>
    <property type="match status" value="1"/>
</dbReference>
<dbReference type="InterPro" id="IPR035896">
    <property type="entry name" value="AN1-like_Znf"/>
</dbReference>
<dbReference type="PANTHER" id="PTHR43788:SF8">
    <property type="entry name" value="DNA-BINDING PROTEIN SMUBP-2"/>
    <property type="match status" value="1"/>
</dbReference>
<dbReference type="Gene3D" id="4.10.1110.10">
    <property type="entry name" value="AN1-like Zinc finger"/>
    <property type="match status" value="1"/>
</dbReference>
<keyword evidence="10" id="KW-0347">Helicase</keyword>
<evidence type="ECO:0000256" key="8">
    <source>
        <dbReference type="ARBA" id="ARBA00022771"/>
    </source>
</evidence>
<dbReference type="InterPro" id="IPR004483">
    <property type="entry name" value="SMUBP-2/Hcs1-like"/>
</dbReference>
<keyword evidence="16" id="KW-0175">Coiled coil</keyword>
<dbReference type="InterPro" id="IPR000058">
    <property type="entry name" value="Znf_AN1"/>
</dbReference>
<dbReference type="InterPro" id="IPR048761">
    <property type="entry name" value="SMUBP-2_HCS1_1B"/>
</dbReference>
<dbReference type="CDD" id="cd18808">
    <property type="entry name" value="SF1_C_Upf1"/>
    <property type="match status" value="1"/>
</dbReference>
<accession>A0A8K1CDM6</accession>
<feature type="compositionally biased region" description="Basic residues" evidence="17">
    <location>
        <begin position="822"/>
        <end position="833"/>
    </location>
</feature>
<dbReference type="Pfam" id="PF01428">
    <property type="entry name" value="zf-AN1"/>
    <property type="match status" value="1"/>
</dbReference>
<dbReference type="Gene3D" id="2.40.30.270">
    <property type="match status" value="1"/>
</dbReference>
<protein>
    <recommendedName>
        <fullName evidence="4">DNA helicase</fullName>
        <ecNumber evidence="4">3.6.4.12</ecNumber>
    </recommendedName>
</protein>
<dbReference type="InterPro" id="IPR027417">
    <property type="entry name" value="P-loop_NTPase"/>
</dbReference>
<evidence type="ECO:0000256" key="12">
    <source>
        <dbReference type="ARBA" id="ARBA00022840"/>
    </source>
</evidence>
<reference evidence="19" key="1">
    <citation type="submission" date="2019-03" db="EMBL/GenBank/DDBJ databases">
        <title>Long read genome sequence of the mycoparasitic Pythium oligandrum ATCC 38472 isolated from sugarbeet rhizosphere.</title>
        <authorList>
            <person name="Gaulin E."/>
        </authorList>
    </citation>
    <scope>NUCLEOTIDE SEQUENCE</scope>
    <source>
        <strain evidence="19">ATCC 38472_TT</strain>
    </source>
</reference>
<dbReference type="InterPro" id="IPR050534">
    <property type="entry name" value="Coronavir_polyprotein_1ab"/>
</dbReference>
<keyword evidence="6" id="KW-0479">Metal-binding</keyword>
<evidence type="ECO:0000256" key="6">
    <source>
        <dbReference type="ARBA" id="ARBA00022723"/>
    </source>
</evidence>
<dbReference type="EC" id="3.6.4.12" evidence="4"/>
<dbReference type="InterPro" id="IPR003593">
    <property type="entry name" value="AAA+_ATPase"/>
</dbReference>
<evidence type="ECO:0000256" key="13">
    <source>
        <dbReference type="ARBA" id="ARBA00023242"/>
    </source>
</evidence>
<keyword evidence="9" id="KW-0378">Hydrolase</keyword>
<dbReference type="AlphaFoldDB" id="A0A8K1CDM6"/>
<dbReference type="GO" id="GO:0005634">
    <property type="term" value="C:nucleus"/>
    <property type="evidence" value="ECO:0007669"/>
    <property type="project" value="UniProtKB-SubCell"/>
</dbReference>
<feature type="compositionally biased region" description="Basic and acidic residues" evidence="17">
    <location>
        <begin position="728"/>
        <end position="738"/>
    </location>
</feature>
<keyword evidence="11" id="KW-0862">Zinc</keyword>
<dbReference type="OrthoDB" id="6513042at2759"/>
<feature type="region of interest" description="Disordered" evidence="17">
    <location>
        <begin position="693"/>
        <end position="846"/>
    </location>
</feature>
<feature type="compositionally biased region" description="Low complexity" evidence="17">
    <location>
        <begin position="812"/>
        <end position="821"/>
    </location>
</feature>
<evidence type="ECO:0000256" key="15">
    <source>
        <dbReference type="PROSITE-ProRule" id="PRU00449"/>
    </source>
</evidence>
<dbReference type="PROSITE" id="PS51039">
    <property type="entry name" value="ZF_AN1"/>
    <property type="match status" value="1"/>
</dbReference>
<dbReference type="SMART" id="SM00382">
    <property type="entry name" value="AAA"/>
    <property type="match status" value="1"/>
</dbReference>
<gene>
    <name evidence="19" type="ORF">Poli38472_013592</name>
</gene>
<keyword evidence="12" id="KW-0067">ATP-binding</keyword>
<dbReference type="InterPro" id="IPR041679">
    <property type="entry name" value="DNA2/NAM7-like_C"/>
</dbReference>
<evidence type="ECO:0000256" key="17">
    <source>
        <dbReference type="SAM" id="MobiDB-lite"/>
    </source>
</evidence>
<dbReference type="GO" id="GO:0003677">
    <property type="term" value="F:DNA binding"/>
    <property type="evidence" value="ECO:0007669"/>
    <property type="project" value="InterPro"/>
</dbReference>
<name>A0A8K1CDM6_PYTOL</name>
<keyword evidence="5" id="KW-0963">Cytoplasm</keyword>
<dbReference type="Proteomes" id="UP000794436">
    <property type="component" value="Unassembled WGS sequence"/>
</dbReference>
<evidence type="ECO:0000256" key="1">
    <source>
        <dbReference type="ARBA" id="ARBA00004123"/>
    </source>
</evidence>
<dbReference type="GO" id="GO:0043139">
    <property type="term" value="F:5'-3' DNA helicase activity"/>
    <property type="evidence" value="ECO:0007669"/>
    <property type="project" value="TreeGrafter"/>
</dbReference>
<dbReference type="GO" id="GO:0005737">
    <property type="term" value="C:cytoplasm"/>
    <property type="evidence" value="ECO:0007669"/>
    <property type="project" value="UniProtKB-SubCell"/>
</dbReference>
<dbReference type="Pfam" id="PF13087">
    <property type="entry name" value="AAA_12"/>
    <property type="match status" value="1"/>
</dbReference>
<evidence type="ECO:0000256" key="16">
    <source>
        <dbReference type="SAM" id="Coils"/>
    </source>
</evidence>
<evidence type="ECO:0000313" key="19">
    <source>
        <dbReference type="EMBL" id="TMW61129.1"/>
    </source>
</evidence>
<dbReference type="SUPFAM" id="SSF118310">
    <property type="entry name" value="AN1-like Zinc finger"/>
    <property type="match status" value="1"/>
</dbReference>
<dbReference type="PANTHER" id="PTHR43788">
    <property type="entry name" value="DNA2/NAM7 HELICASE FAMILY MEMBER"/>
    <property type="match status" value="1"/>
</dbReference>
<keyword evidence="20" id="KW-1185">Reference proteome</keyword>
<comment type="catalytic activity">
    <reaction evidence="14">
        <text>ATP + H2O = ADP + phosphate + H(+)</text>
        <dbReference type="Rhea" id="RHEA:13065"/>
        <dbReference type="ChEBI" id="CHEBI:15377"/>
        <dbReference type="ChEBI" id="CHEBI:15378"/>
        <dbReference type="ChEBI" id="CHEBI:30616"/>
        <dbReference type="ChEBI" id="CHEBI:43474"/>
        <dbReference type="ChEBI" id="CHEBI:456216"/>
        <dbReference type="EC" id="3.6.4.12"/>
    </reaction>
    <physiologicalReaction direction="left-to-right" evidence="14">
        <dbReference type="Rhea" id="RHEA:13066"/>
    </physiologicalReaction>
</comment>
<dbReference type="SUPFAM" id="SSF52540">
    <property type="entry name" value="P-loop containing nucleoside triphosphate hydrolases"/>
    <property type="match status" value="1"/>
</dbReference>
<evidence type="ECO:0000313" key="20">
    <source>
        <dbReference type="Proteomes" id="UP000794436"/>
    </source>
</evidence>
<dbReference type="SMART" id="SM00487">
    <property type="entry name" value="DEXDc"/>
    <property type="match status" value="1"/>
</dbReference>
<evidence type="ECO:0000256" key="4">
    <source>
        <dbReference type="ARBA" id="ARBA00012551"/>
    </source>
</evidence>
<dbReference type="GO" id="GO:0005524">
    <property type="term" value="F:ATP binding"/>
    <property type="evidence" value="ECO:0007669"/>
    <property type="project" value="UniProtKB-KW"/>
</dbReference>
<evidence type="ECO:0000256" key="7">
    <source>
        <dbReference type="ARBA" id="ARBA00022741"/>
    </source>
</evidence>
<organism evidence="19 20">
    <name type="scientific">Pythium oligandrum</name>
    <name type="common">Mycoparasitic fungus</name>
    <dbReference type="NCBI Taxonomy" id="41045"/>
    <lineage>
        <taxon>Eukaryota</taxon>
        <taxon>Sar</taxon>
        <taxon>Stramenopiles</taxon>
        <taxon>Oomycota</taxon>
        <taxon>Peronosporomycetes</taxon>
        <taxon>Pythiales</taxon>
        <taxon>Pythiaceae</taxon>
        <taxon>Pythium</taxon>
    </lineage>
</organism>
<evidence type="ECO:0000256" key="3">
    <source>
        <dbReference type="ARBA" id="ARBA00007913"/>
    </source>
</evidence>
<evidence type="ECO:0000256" key="2">
    <source>
        <dbReference type="ARBA" id="ARBA00004496"/>
    </source>
</evidence>
<dbReference type="GO" id="GO:0016787">
    <property type="term" value="F:hydrolase activity"/>
    <property type="evidence" value="ECO:0007669"/>
    <property type="project" value="UniProtKB-KW"/>
</dbReference>
<feature type="compositionally biased region" description="Basic and acidic residues" evidence="17">
    <location>
        <begin position="710"/>
        <end position="720"/>
    </location>
</feature>
<comment type="caution">
    <text evidence="19">The sequence shown here is derived from an EMBL/GenBank/DDBJ whole genome shotgun (WGS) entry which is preliminary data.</text>
</comment>
<comment type="similarity">
    <text evidence="3">Belongs to the DNA2/NAM7 helicase family.</text>
</comment>
<dbReference type="SMART" id="SM00154">
    <property type="entry name" value="ZnF_AN1"/>
    <property type="match status" value="1"/>
</dbReference>